<reference evidence="1" key="1">
    <citation type="submission" date="2020-04" db="EMBL/GenBank/DDBJ databases">
        <authorList>
            <person name="Chiriac C."/>
            <person name="Salcher M."/>
            <person name="Ghai R."/>
            <person name="Kavagutti S V."/>
        </authorList>
    </citation>
    <scope>NUCLEOTIDE SEQUENCE</scope>
</reference>
<organism evidence="1">
    <name type="scientific">uncultured Caudovirales phage</name>
    <dbReference type="NCBI Taxonomy" id="2100421"/>
    <lineage>
        <taxon>Viruses</taxon>
        <taxon>Duplodnaviria</taxon>
        <taxon>Heunggongvirae</taxon>
        <taxon>Uroviricota</taxon>
        <taxon>Caudoviricetes</taxon>
        <taxon>Peduoviridae</taxon>
        <taxon>Maltschvirus</taxon>
        <taxon>Maltschvirus maltsch</taxon>
    </lineage>
</organism>
<evidence type="ECO:0000313" key="1">
    <source>
        <dbReference type="EMBL" id="CAB4162780.1"/>
    </source>
</evidence>
<dbReference type="EMBL" id="LR796738">
    <property type="protein sequence ID" value="CAB4162780.1"/>
    <property type="molecule type" value="Genomic_DNA"/>
</dbReference>
<name>A0A6J5NSM9_9CAUD</name>
<sequence length="115" mass="12873">MTKRQPNGSSYVCDRVLRAKQANARLRCQVRRSALAWNVHIYTRGGESVFSLLGKEQEVMAWARVAASTGSATRWKTDPFPEFNHLHEGRLARAACGDWRLAGLGEGKPSEPLNY</sequence>
<accession>A0A6J5NSM9</accession>
<protein>
    <submittedName>
        <fullName evidence="1">Uncharacterized protein</fullName>
    </submittedName>
</protein>
<proteinExistence type="predicted"/>
<gene>
    <name evidence="1" type="ORF">UFOVP783_118</name>
</gene>